<gene>
    <name evidence="1" type="ORF">LTR37_014600</name>
</gene>
<dbReference type="Proteomes" id="UP001281147">
    <property type="component" value="Unassembled WGS sequence"/>
</dbReference>
<evidence type="ECO:0000313" key="2">
    <source>
        <dbReference type="Proteomes" id="UP001281147"/>
    </source>
</evidence>
<name>A0ACC3MU23_9PEZI</name>
<protein>
    <submittedName>
        <fullName evidence="1">Uncharacterized protein</fullName>
    </submittedName>
</protein>
<keyword evidence="2" id="KW-1185">Reference proteome</keyword>
<sequence>MFDQALVANPEPNATWFDLDHLNRHNILEHDASLSRSDAYFGNNHLFNQTIFDESRKYWTGPVIDSAMLGNSKIARQLQSKSTNPTYTCTDAVEHFSLGEILAPVIALGDIESATVQKNLVEYFFESERLPTHLGWSKRSEPVMLADILRLLKIFSKASSLLTKPLESASRKEDIHVPPMVD</sequence>
<dbReference type="EMBL" id="JAUTXU010000154">
    <property type="protein sequence ID" value="KAK3703260.1"/>
    <property type="molecule type" value="Genomic_DNA"/>
</dbReference>
<comment type="caution">
    <text evidence="1">The sequence shown here is derived from an EMBL/GenBank/DDBJ whole genome shotgun (WGS) entry which is preliminary data.</text>
</comment>
<accession>A0ACC3MU23</accession>
<proteinExistence type="predicted"/>
<organism evidence="1 2">
    <name type="scientific">Vermiconidia calcicola</name>
    <dbReference type="NCBI Taxonomy" id="1690605"/>
    <lineage>
        <taxon>Eukaryota</taxon>
        <taxon>Fungi</taxon>
        <taxon>Dikarya</taxon>
        <taxon>Ascomycota</taxon>
        <taxon>Pezizomycotina</taxon>
        <taxon>Dothideomycetes</taxon>
        <taxon>Dothideomycetidae</taxon>
        <taxon>Mycosphaerellales</taxon>
        <taxon>Extremaceae</taxon>
        <taxon>Vermiconidia</taxon>
    </lineage>
</organism>
<reference evidence="1" key="1">
    <citation type="submission" date="2023-07" db="EMBL/GenBank/DDBJ databases">
        <title>Black Yeasts Isolated from many extreme environments.</title>
        <authorList>
            <person name="Coleine C."/>
            <person name="Stajich J.E."/>
            <person name="Selbmann L."/>
        </authorList>
    </citation>
    <scope>NUCLEOTIDE SEQUENCE</scope>
    <source>
        <strain evidence="1">CCFEE 5714</strain>
    </source>
</reference>
<evidence type="ECO:0000313" key="1">
    <source>
        <dbReference type="EMBL" id="KAK3703260.1"/>
    </source>
</evidence>